<protein>
    <submittedName>
        <fullName evidence="1">Acetoacetate decarboxylase</fullName>
    </submittedName>
</protein>
<dbReference type="AlphaFoldDB" id="A0A365YP56"/>
<reference evidence="1 2" key="1">
    <citation type="submission" date="2018-01" db="EMBL/GenBank/DDBJ databases">
        <title>Glutamicibacter soli strain NHPC-3 Whole genome sequence and assembly.</title>
        <authorList>
            <person name="Choudhury P."/>
            <person name="Gupta D."/>
            <person name="Sengupta K."/>
            <person name="Jawed A."/>
            <person name="Sultana N."/>
            <person name="Saha P."/>
        </authorList>
    </citation>
    <scope>NUCLEOTIDE SEQUENCE [LARGE SCALE GENOMIC DNA]</scope>
    <source>
        <strain evidence="1 2">NHPC-3</strain>
    </source>
</reference>
<dbReference type="SUPFAM" id="SSF160104">
    <property type="entry name" value="Acetoacetate decarboxylase-like"/>
    <property type="match status" value="1"/>
</dbReference>
<gene>
    <name evidence="1" type="ORF">C1H84_02335</name>
</gene>
<organism evidence="1 2">
    <name type="scientific">Glutamicibacter soli</name>
    <dbReference type="NCBI Taxonomy" id="453836"/>
    <lineage>
        <taxon>Bacteria</taxon>
        <taxon>Bacillati</taxon>
        <taxon>Actinomycetota</taxon>
        <taxon>Actinomycetes</taxon>
        <taxon>Micrococcales</taxon>
        <taxon>Micrococcaceae</taxon>
        <taxon>Glutamicibacter</taxon>
    </lineage>
</organism>
<accession>A0A365YP56</accession>
<keyword evidence="2" id="KW-1185">Reference proteome</keyword>
<dbReference type="Proteomes" id="UP000252167">
    <property type="component" value="Unassembled WGS sequence"/>
</dbReference>
<dbReference type="InterPro" id="IPR010451">
    <property type="entry name" value="Acetoacetate_decarboxylase"/>
</dbReference>
<evidence type="ECO:0000313" key="1">
    <source>
        <dbReference type="EMBL" id="RBM04147.1"/>
    </source>
</evidence>
<dbReference type="RefSeq" id="WP_113606434.1">
    <property type="nucleotide sequence ID" value="NZ_POAF01000001.1"/>
</dbReference>
<dbReference type="Pfam" id="PF06314">
    <property type="entry name" value="ADC"/>
    <property type="match status" value="1"/>
</dbReference>
<dbReference type="InterPro" id="IPR023375">
    <property type="entry name" value="ADC_dom_sf"/>
</dbReference>
<comment type="caution">
    <text evidence="1">The sequence shown here is derived from an EMBL/GenBank/DDBJ whole genome shotgun (WGS) entry which is preliminary data.</text>
</comment>
<proteinExistence type="predicted"/>
<dbReference type="Gene3D" id="2.40.400.10">
    <property type="entry name" value="Acetoacetate decarboxylase-like"/>
    <property type="match status" value="1"/>
</dbReference>
<sequence>MNLLPPLRSALRLLPSALPARQRQLSGQKATVDGISYLLPVNSEPSPVLMTAFPIDARAAAKLIPGEELHPFRLPGGRSLLVVTVINYLATDIGAYIEYSLALAVTRGMRPAPPLLPMLFQKTLNLGQYVVDLPVSTEISVKGGKGIWGMPKHQASLDFKVTEQTVSSAYELDGVKGALVEIERPAPTALPIKVGAVNYCSFRGMLYKSSIYFQGTADVSIGRQAKARLEFGDLPQVAGLAGLDFDPQPVFTLYIPDSHGVLDDHYEAWFQYGRDRAPYGGDGMDSVVGLGLGEEWPDPPRRGESRVQ</sequence>
<dbReference type="EMBL" id="POAF01000001">
    <property type="protein sequence ID" value="RBM04147.1"/>
    <property type="molecule type" value="Genomic_DNA"/>
</dbReference>
<evidence type="ECO:0000313" key="2">
    <source>
        <dbReference type="Proteomes" id="UP000252167"/>
    </source>
</evidence>
<dbReference type="GO" id="GO:0016829">
    <property type="term" value="F:lyase activity"/>
    <property type="evidence" value="ECO:0007669"/>
    <property type="project" value="InterPro"/>
</dbReference>
<name>A0A365YP56_9MICC</name>